<dbReference type="InterPro" id="IPR005829">
    <property type="entry name" value="Sugar_transporter_CS"/>
</dbReference>
<dbReference type="InterPro" id="IPR020846">
    <property type="entry name" value="MFS_dom"/>
</dbReference>
<dbReference type="InterPro" id="IPR036259">
    <property type="entry name" value="MFS_trans_sf"/>
</dbReference>
<dbReference type="SUPFAM" id="SSF103473">
    <property type="entry name" value="MFS general substrate transporter"/>
    <property type="match status" value="1"/>
</dbReference>
<organism evidence="7 8">
    <name type="scientific">Physocladia obscura</name>
    <dbReference type="NCBI Taxonomy" id="109957"/>
    <lineage>
        <taxon>Eukaryota</taxon>
        <taxon>Fungi</taxon>
        <taxon>Fungi incertae sedis</taxon>
        <taxon>Chytridiomycota</taxon>
        <taxon>Chytridiomycota incertae sedis</taxon>
        <taxon>Chytridiomycetes</taxon>
        <taxon>Chytridiales</taxon>
        <taxon>Chytriomycetaceae</taxon>
        <taxon>Physocladia</taxon>
    </lineage>
</organism>
<dbReference type="InterPro" id="IPR011701">
    <property type="entry name" value="MFS"/>
</dbReference>
<dbReference type="PANTHER" id="PTHR23502:SF60">
    <property type="entry name" value="MAJOR FACILITATOR SUPERFAMILY (MFS) PROFILE DOMAIN-CONTAINING PROTEIN-RELATED"/>
    <property type="match status" value="1"/>
</dbReference>
<comment type="subcellular location">
    <subcellularLocation>
        <location evidence="1">Membrane</location>
        <topology evidence="1">Multi-pass membrane protein</topology>
    </subcellularLocation>
</comment>
<accession>A0AAD5SWY1</accession>
<dbReference type="PROSITE" id="PS00216">
    <property type="entry name" value="SUGAR_TRANSPORT_1"/>
    <property type="match status" value="1"/>
</dbReference>
<evidence type="ECO:0000256" key="1">
    <source>
        <dbReference type="ARBA" id="ARBA00004141"/>
    </source>
</evidence>
<evidence type="ECO:0000256" key="4">
    <source>
        <dbReference type="ARBA" id="ARBA00023136"/>
    </source>
</evidence>
<gene>
    <name evidence="7" type="ORF">HK100_003179</name>
</gene>
<feature type="transmembrane region" description="Helical" evidence="5">
    <location>
        <begin position="365"/>
        <end position="386"/>
    </location>
</feature>
<name>A0AAD5SWY1_9FUNG</name>
<sequence>MAEPVNNGGGTKTSSNVAMTVEMPFRTETGKASIETLVTVDPPISTSQYVNPKEWPRSKKWRAVAIGAMMTFISPITSSMVAPALPFLAADLDFTSTIEIEMSLSIFVLAFALGPLILAPLSEVYGRRKILLFSMAFFTIFNSACGAAQSKTQMLLFRFMAGIGGSAPVAISGSIVSDTFVRSEMGAAMSYYGLGIILGPALGPIIGGFLTQALSWRWLFYIVSVVSGVVLLVAFFFLPESYGPYLVLNANLEADKLAHIHHPRPNVFNILRDAIVRPFILLFTQPISQIIAIFVAFFYGVLYIVLTTFSSLYTNKYGETTQISTLHYFSLGLGFLIANRFSGGFLDVVSVYMQKRNNTPHKPEYRLILCIPGVIFLPIGLFIYGWAAEYTLHWIITDIGVMLFTIAVGLSFQACSLYTVDVYTRYAASALAATTSLRSLAGFGFPLFAEDMFDSLGYGWGNSVLGFIALVFGVPAPILLYIYGERIREKSKFAIG</sequence>
<keyword evidence="8" id="KW-1185">Reference proteome</keyword>
<dbReference type="GO" id="GO:0140115">
    <property type="term" value="P:export across plasma membrane"/>
    <property type="evidence" value="ECO:0007669"/>
    <property type="project" value="UniProtKB-ARBA"/>
</dbReference>
<feature type="transmembrane region" description="Helical" evidence="5">
    <location>
        <begin position="188"/>
        <end position="206"/>
    </location>
</feature>
<dbReference type="GO" id="GO:0022857">
    <property type="term" value="F:transmembrane transporter activity"/>
    <property type="evidence" value="ECO:0007669"/>
    <property type="project" value="InterPro"/>
</dbReference>
<protein>
    <recommendedName>
        <fullName evidence="6">Major facilitator superfamily (MFS) profile domain-containing protein</fullName>
    </recommendedName>
</protein>
<keyword evidence="2 5" id="KW-0812">Transmembrane</keyword>
<feature type="domain" description="Major facilitator superfamily (MFS) profile" evidence="6">
    <location>
        <begin position="63"/>
        <end position="488"/>
    </location>
</feature>
<dbReference type="Pfam" id="PF07690">
    <property type="entry name" value="MFS_1"/>
    <property type="match status" value="1"/>
</dbReference>
<reference evidence="7" key="1">
    <citation type="submission" date="2020-05" db="EMBL/GenBank/DDBJ databases">
        <title>Phylogenomic resolution of chytrid fungi.</title>
        <authorList>
            <person name="Stajich J.E."/>
            <person name="Amses K."/>
            <person name="Simmons R."/>
            <person name="Seto K."/>
            <person name="Myers J."/>
            <person name="Bonds A."/>
            <person name="Quandt C.A."/>
            <person name="Barry K."/>
            <person name="Liu P."/>
            <person name="Grigoriev I."/>
            <person name="Longcore J.E."/>
            <person name="James T.Y."/>
        </authorList>
    </citation>
    <scope>NUCLEOTIDE SEQUENCE</scope>
    <source>
        <strain evidence="7">JEL0513</strain>
    </source>
</reference>
<evidence type="ECO:0000313" key="7">
    <source>
        <dbReference type="EMBL" id="KAJ3110000.1"/>
    </source>
</evidence>
<evidence type="ECO:0000256" key="5">
    <source>
        <dbReference type="SAM" id="Phobius"/>
    </source>
</evidence>
<dbReference type="PROSITE" id="PS50850">
    <property type="entry name" value="MFS"/>
    <property type="match status" value="1"/>
</dbReference>
<evidence type="ECO:0000313" key="8">
    <source>
        <dbReference type="Proteomes" id="UP001211907"/>
    </source>
</evidence>
<feature type="transmembrane region" description="Helical" evidence="5">
    <location>
        <begin position="155"/>
        <end position="176"/>
    </location>
</feature>
<proteinExistence type="predicted"/>
<dbReference type="PANTHER" id="PTHR23502">
    <property type="entry name" value="MAJOR FACILITATOR SUPERFAMILY"/>
    <property type="match status" value="1"/>
</dbReference>
<evidence type="ECO:0000256" key="3">
    <source>
        <dbReference type="ARBA" id="ARBA00022989"/>
    </source>
</evidence>
<dbReference type="EMBL" id="JADGJH010001779">
    <property type="protein sequence ID" value="KAJ3110000.1"/>
    <property type="molecule type" value="Genomic_DNA"/>
</dbReference>
<comment type="caution">
    <text evidence="7">The sequence shown here is derived from an EMBL/GenBank/DDBJ whole genome shotgun (WGS) entry which is preliminary data.</text>
</comment>
<dbReference type="AlphaFoldDB" id="A0AAD5SWY1"/>
<feature type="transmembrane region" description="Helical" evidence="5">
    <location>
        <begin position="63"/>
        <end position="88"/>
    </location>
</feature>
<feature type="transmembrane region" description="Helical" evidence="5">
    <location>
        <begin position="460"/>
        <end position="483"/>
    </location>
</feature>
<feature type="transmembrane region" description="Helical" evidence="5">
    <location>
        <begin position="279"/>
        <end position="306"/>
    </location>
</feature>
<dbReference type="CDD" id="cd17323">
    <property type="entry name" value="MFS_Tpo1_MDR_like"/>
    <property type="match status" value="1"/>
</dbReference>
<dbReference type="Gene3D" id="1.20.1250.20">
    <property type="entry name" value="MFS general substrate transporter like domains"/>
    <property type="match status" value="1"/>
</dbReference>
<evidence type="ECO:0000256" key="2">
    <source>
        <dbReference type="ARBA" id="ARBA00022692"/>
    </source>
</evidence>
<keyword evidence="3 5" id="KW-1133">Transmembrane helix</keyword>
<dbReference type="Proteomes" id="UP001211907">
    <property type="component" value="Unassembled WGS sequence"/>
</dbReference>
<evidence type="ECO:0000259" key="6">
    <source>
        <dbReference type="PROSITE" id="PS50850"/>
    </source>
</evidence>
<feature type="transmembrane region" description="Helical" evidence="5">
    <location>
        <begin position="100"/>
        <end position="118"/>
    </location>
</feature>
<dbReference type="GO" id="GO:0005886">
    <property type="term" value="C:plasma membrane"/>
    <property type="evidence" value="ECO:0007669"/>
    <property type="project" value="TreeGrafter"/>
</dbReference>
<dbReference type="GO" id="GO:0042908">
    <property type="term" value="P:xenobiotic transport"/>
    <property type="evidence" value="ECO:0007669"/>
    <property type="project" value="UniProtKB-ARBA"/>
</dbReference>
<feature type="transmembrane region" description="Helical" evidence="5">
    <location>
        <begin position="392"/>
        <end position="414"/>
    </location>
</feature>
<feature type="transmembrane region" description="Helical" evidence="5">
    <location>
        <begin position="426"/>
        <end position="448"/>
    </location>
</feature>
<keyword evidence="4 5" id="KW-0472">Membrane</keyword>
<feature type="transmembrane region" description="Helical" evidence="5">
    <location>
        <begin position="218"/>
        <end position="238"/>
    </location>
</feature>
<dbReference type="FunFam" id="1.20.1250.20:FF:000011">
    <property type="entry name" value="MFS multidrug transporter, putative"/>
    <property type="match status" value="1"/>
</dbReference>